<protein>
    <submittedName>
        <fullName evidence="1">Uncharacterized protein</fullName>
    </submittedName>
</protein>
<dbReference type="EMBL" id="UINC01100235">
    <property type="protein sequence ID" value="SVC60139.1"/>
    <property type="molecule type" value="Genomic_DNA"/>
</dbReference>
<feature type="non-terminal residue" evidence="1">
    <location>
        <position position="1"/>
    </location>
</feature>
<accession>A0A382NG20</accession>
<organism evidence="1">
    <name type="scientific">marine metagenome</name>
    <dbReference type="NCBI Taxonomy" id="408172"/>
    <lineage>
        <taxon>unclassified sequences</taxon>
        <taxon>metagenomes</taxon>
        <taxon>ecological metagenomes</taxon>
    </lineage>
</organism>
<gene>
    <name evidence="1" type="ORF">METZ01_LOCUS312993</name>
</gene>
<proteinExistence type="predicted"/>
<dbReference type="AlphaFoldDB" id="A0A382NG20"/>
<reference evidence="1" key="1">
    <citation type="submission" date="2018-05" db="EMBL/GenBank/DDBJ databases">
        <authorList>
            <person name="Lanie J.A."/>
            <person name="Ng W.-L."/>
            <person name="Kazmierczak K.M."/>
            <person name="Andrzejewski T.M."/>
            <person name="Davidsen T.M."/>
            <person name="Wayne K.J."/>
            <person name="Tettelin H."/>
            <person name="Glass J.I."/>
            <person name="Rusch D."/>
            <person name="Podicherti R."/>
            <person name="Tsui H.-C.T."/>
            <person name="Winkler M.E."/>
        </authorList>
    </citation>
    <scope>NUCLEOTIDE SEQUENCE</scope>
</reference>
<evidence type="ECO:0000313" key="1">
    <source>
        <dbReference type="EMBL" id="SVC60139.1"/>
    </source>
</evidence>
<sequence>RDYKTDGISSLESAYFSGIYRTLQSCRWWSSHKCIPLTIWFTKKRMAENRDPSRTGIG</sequence>
<name>A0A382NG20_9ZZZZ</name>